<feature type="transmembrane region" description="Helical" evidence="6">
    <location>
        <begin position="52"/>
        <end position="70"/>
    </location>
</feature>
<evidence type="ECO:0000259" key="7">
    <source>
        <dbReference type="Pfam" id="PF00924"/>
    </source>
</evidence>
<dbReference type="Gene3D" id="2.30.30.60">
    <property type="match status" value="1"/>
</dbReference>
<dbReference type="Proteomes" id="UP000009011">
    <property type="component" value="Chromosome"/>
</dbReference>
<dbReference type="SUPFAM" id="SSF82861">
    <property type="entry name" value="Mechanosensitive channel protein MscS (YggB), transmembrane region"/>
    <property type="match status" value="1"/>
</dbReference>
<evidence type="ECO:0000256" key="5">
    <source>
        <dbReference type="ARBA" id="ARBA00023136"/>
    </source>
</evidence>
<keyword evidence="3 6" id="KW-0812">Transmembrane</keyword>
<name>I6ZT98_MELRP</name>
<reference evidence="8 9" key="1">
    <citation type="journal article" date="2013" name="PLoS ONE">
        <title>Genomic analysis of Melioribacter roseus, facultatively anaerobic organotrophic bacterium representing a novel deep lineage within Bacteriodetes/Chlorobi group.</title>
        <authorList>
            <person name="Kadnikov V.V."/>
            <person name="Mardanov A.V."/>
            <person name="Podosokorskaya O.A."/>
            <person name="Gavrilov S.N."/>
            <person name="Kublanov I.V."/>
            <person name="Beletsky A.V."/>
            <person name="Bonch-Osmolovskaya E.A."/>
            <person name="Ravin N.V."/>
        </authorList>
    </citation>
    <scope>NUCLEOTIDE SEQUENCE [LARGE SCALE GENOMIC DNA]</scope>
    <source>
        <strain evidence="9">JCM 17771 / P3M-2</strain>
    </source>
</reference>
<dbReference type="PANTHER" id="PTHR30566:SF5">
    <property type="entry name" value="MECHANOSENSITIVE ION CHANNEL PROTEIN 1, MITOCHONDRIAL-RELATED"/>
    <property type="match status" value="1"/>
</dbReference>
<evidence type="ECO:0000256" key="4">
    <source>
        <dbReference type="ARBA" id="ARBA00022989"/>
    </source>
</evidence>
<evidence type="ECO:0000313" key="9">
    <source>
        <dbReference type="Proteomes" id="UP000009011"/>
    </source>
</evidence>
<dbReference type="PATRIC" id="fig|1191523.3.peg.2153"/>
<feature type="transmembrane region" description="Helical" evidence="6">
    <location>
        <begin position="76"/>
        <end position="104"/>
    </location>
</feature>
<dbReference type="GO" id="GO:0016020">
    <property type="term" value="C:membrane"/>
    <property type="evidence" value="ECO:0007669"/>
    <property type="project" value="UniProtKB-SubCell"/>
</dbReference>
<dbReference type="AlphaFoldDB" id="I6ZT98"/>
<keyword evidence="9" id="KW-1185">Reference proteome</keyword>
<dbReference type="InterPro" id="IPR010920">
    <property type="entry name" value="LSM_dom_sf"/>
</dbReference>
<feature type="domain" description="Mechanosensitive ion channel MscS" evidence="7">
    <location>
        <begin position="94"/>
        <end position="168"/>
    </location>
</feature>
<organism evidence="8 9">
    <name type="scientific">Melioribacter roseus (strain DSM 23840 / JCM 17771 / VKM B-2668 / P3M-2)</name>
    <dbReference type="NCBI Taxonomy" id="1191523"/>
    <lineage>
        <taxon>Bacteria</taxon>
        <taxon>Pseudomonadati</taxon>
        <taxon>Ignavibacteriota</taxon>
        <taxon>Ignavibacteria</taxon>
        <taxon>Ignavibacteriales</taxon>
        <taxon>Melioribacteraceae</taxon>
        <taxon>Melioribacter</taxon>
    </lineage>
</organism>
<evidence type="ECO:0000256" key="2">
    <source>
        <dbReference type="ARBA" id="ARBA00008017"/>
    </source>
</evidence>
<sequence length="298" mass="33795">MEFEKILYDPVIGKLVTAFVLTLFIISISRFIRSRITRVTKDIDLRYRLRKIVTIASYLIVIFVLSIVFSDKLGGLTVALGVAGAGIAFALQEVIASIAGWLAVSLSNFYRVGDRVQLGGNVGDVIDIGILRTTLMECRQWVDGDQYTGRIVRVANSFVFKDSVINYSADFPFLWDEIKLPIRYGSDVELTRNIINQAANEIIGPHVPQAQQHWNRMLDKYRIENANVHPMIFMVANDNWLEFSLRYVVDYQARRITKDKLFTKIYNDITNTNGKVQLASATFELTAAPQFNISLNKS</sequence>
<dbReference type="STRING" id="1191523.MROS_2037"/>
<dbReference type="PANTHER" id="PTHR30566">
    <property type="entry name" value="YNAI-RELATED MECHANOSENSITIVE ION CHANNEL"/>
    <property type="match status" value="1"/>
</dbReference>
<dbReference type="Pfam" id="PF00924">
    <property type="entry name" value="MS_channel_2nd"/>
    <property type="match status" value="1"/>
</dbReference>
<keyword evidence="5 6" id="KW-0472">Membrane</keyword>
<dbReference type="HOGENOM" id="CLU_066007_1_1_10"/>
<dbReference type="KEGG" id="mro:MROS_2037"/>
<keyword evidence="4 6" id="KW-1133">Transmembrane helix</keyword>
<evidence type="ECO:0000256" key="6">
    <source>
        <dbReference type="SAM" id="Phobius"/>
    </source>
</evidence>
<comment type="similarity">
    <text evidence="2">Belongs to the MscS (TC 1.A.23) family.</text>
</comment>
<dbReference type="InterPro" id="IPR023408">
    <property type="entry name" value="MscS_beta-dom_sf"/>
</dbReference>
<evidence type="ECO:0000256" key="1">
    <source>
        <dbReference type="ARBA" id="ARBA00004141"/>
    </source>
</evidence>
<dbReference type="RefSeq" id="WP_014856701.1">
    <property type="nucleotide sequence ID" value="NC_018178.1"/>
</dbReference>
<feature type="transmembrane region" description="Helical" evidence="6">
    <location>
        <begin position="12"/>
        <end position="32"/>
    </location>
</feature>
<dbReference type="InterPro" id="IPR006685">
    <property type="entry name" value="MscS_channel_2nd"/>
</dbReference>
<dbReference type="OrthoDB" id="9809206at2"/>
<comment type="subcellular location">
    <subcellularLocation>
        <location evidence="1">Membrane</location>
        <topology evidence="1">Multi-pass membrane protein</topology>
    </subcellularLocation>
</comment>
<dbReference type="SUPFAM" id="SSF50182">
    <property type="entry name" value="Sm-like ribonucleoproteins"/>
    <property type="match status" value="1"/>
</dbReference>
<evidence type="ECO:0000256" key="3">
    <source>
        <dbReference type="ARBA" id="ARBA00022692"/>
    </source>
</evidence>
<dbReference type="Gene3D" id="1.10.287.1260">
    <property type="match status" value="1"/>
</dbReference>
<proteinExistence type="inferred from homology"/>
<protein>
    <submittedName>
        <fullName evidence="8">Transporter, MscS family</fullName>
    </submittedName>
</protein>
<dbReference type="InterPro" id="IPR011014">
    <property type="entry name" value="MscS_channel_TM-2"/>
</dbReference>
<dbReference type="GO" id="GO:0008381">
    <property type="term" value="F:mechanosensitive monoatomic ion channel activity"/>
    <property type="evidence" value="ECO:0007669"/>
    <property type="project" value="UniProtKB-ARBA"/>
</dbReference>
<accession>I6ZT98</accession>
<dbReference type="eggNOG" id="COG0668">
    <property type="taxonomic scope" value="Bacteria"/>
</dbReference>
<evidence type="ECO:0000313" key="8">
    <source>
        <dbReference type="EMBL" id="AFN75269.1"/>
    </source>
</evidence>
<gene>
    <name evidence="8" type="ordered locus">MROS_2037</name>
</gene>
<dbReference type="EMBL" id="CP003557">
    <property type="protein sequence ID" value="AFN75269.1"/>
    <property type="molecule type" value="Genomic_DNA"/>
</dbReference>